<dbReference type="EMBL" id="CP027433">
    <property type="protein sequence ID" value="AVM01837.1"/>
    <property type="molecule type" value="Genomic_DNA"/>
</dbReference>
<evidence type="ECO:0000256" key="1">
    <source>
        <dbReference type="SAM" id="MobiDB-lite"/>
    </source>
</evidence>
<evidence type="ECO:0000313" key="3">
    <source>
        <dbReference type="Proteomes" id="UP000239814"/>
    </source>
</evidence>
<name>A0A2S0KJI4_9ACTN</name>
<organism evidence="2 3">
    <name type="scientific">Gordonia iterans</name>
    <dbReference type="NCBI Taxonomy" id="1004901"/>
    <lineage>
        <taxon>Bacteria</taxon>
        <taxon>Bacillati</taxon>
        <taxon>Actinomycetota</taxon>
        <taxon>Actinomycetes</taxon>
        <taxon>Mycobacteriales</taxon>
        <taxon>Gordoniaceae</taxon>
        <taxon>Gordonia</taxon>
    </lineage>
</organism>
<proteinExistence type="predicted"/>
<sequence length="210" mass="21560">MPAAVRSARRLAGEAESEEAFIVVHGKRSGAGRLVQVDDGERVVQPIGVRAQPQPFGAVGAGHLGCVPGRVDEYLVLRAGTAPGHVGDPQQPFGNDDPRGQPPIEVPGSDGGQCGRARSERQWDGGVRTRCVFGAGSGASGPGRFGAGSGASGPGHFGGGCGASGPGHFGCIRARGQDPAVQLYPFCGGRRLGQGTLERPDLRIAHRRSR</sequence>
<evidence type="ECO:0000313" key="2">
    <source>
        <dbReference type="EMBL" id="AVM01837.1"/>
    </source>
</evidence>
<accession>A0A2S0KJI4</accession>
<protein>
    <submittedName>
        <fullName evidence="2">Uncharacterized protein</fullName>
    </submittedName>
</protein>
<dbReference type="Proteomes" id="UP000239814">
    <property type="component" value="Chromosome"/>
</dbReference>
<gene>
    <name evidence="2" type="ORF">C6V83_17800</name>
</gene>
<keyword evidence="3" id="KW-1185">Reference proteome</keyword>
<dbReference type="AlphaFoldDB" id="A0A2S0KJI4"/>
<reference evidence="2 3" key="1">
    <citation type="submission" date="2018-03" db="EMBL/GenBank/DDBJ databases">
        <title>Characteristics and genome of n-alkane degrading marine bacteria Gordonia iterans isolated from crude oil contaminated in Tae-an, South Korea.</title>
        <authorList>
            <person name="Lee S.-S."/>
            <person name="Kim H."/>
        </authorList>
    </citation>
    <scope>NUCLEOTIDE SEQUENCE [LARGE SCALE GENOMIC DNA]</scope>
    <source>
        <strain evidence="2 3">Co17</strain>
    </source>
</reference>
<feature type="region of interest" description="Disordered" evidence="1">
    <location>
        <begin position="82"/>
        <end position="122"/>
    </location>
</feature>
<dbReference type="KEGG" id="git:C6V83_17800"/>